<gene>
    <name evidence="4" type="ORF">SAMN04490239_3457</name>
</gene>
<dbReference type="PANTHER" id="PTHR23416">
    <property type="entry name" value="SIALIC ACID SYNTHASE-RELATED"/>
    <property type="match status" value="1"/>
</dbReference>
<reference evidence="5" key="1">
    <citation type="submission" date="2016-10" db="EMBL/GenBank/DDBJ databases">
        <authorList>
            <person name="Varghese N."/>
            <person name="Submissions S."/>
        </authorList>
    </citation>
    <scope>NUCLEOTIDE SEQUENCE [LARGE SCALE GENOMIC DNA]</scope>
    <source>
        <strain evidence="5">DSM 44498</strain>
    </source>
</reference>
<evidence type="ECO:0000256" key="1">
    <source>
        <dbReference type="ARBA" id="ARBA00007274"/>
    </source>
</evidence>
<dbReference type="Gene3D" id="2.160.10.10">
    <property type="entry name" value="Hexapeptide repeat proteins"/>
    <property type="match status" value="1"/>
</dbReference>
<protein>
    <submittedName>
        <fullName evidence="4">Putative colanic acid biosynthesis acetyltransferase WcaF</fullName>
    </submittedName>
</protein>
<dbReference type="GO" id="GO:0008374">
    <property type="term" value="F:O-acyltransferase activity"/>
    <property type="evidence" value="ECO:0007669"/>
    <property type="project" value="TreeGrafter"/>
</dbReference>
<dbReference type="CDD" id="cd05825">
    <property type="entry name" value="LbH_wcaF_like"/>
    <property type="match status" value="1"/>
</dbReference>
<proteinExistence type="inferred from homology"/>
<keyword evidence="5" id="KW-1185">Reference proteome</keyword>
<dbReference type="InterPro" id="IPR018357">
    <property type="entry name" value="Hexapep_transf_CS"/>
</dbReference>
<dbReference type="GO" id="GO:0005829">
    <property type="term" value="C:cytosol"/>
    <property type="evidence" value="ECO:0007669"/>
    <property type="project" value="TreeGrafter"/>
</dbReference>
<evidence type="ECO:0000313" key="5">
    <source>
        <dbReference type="Proteomes" id="UP000183561"/>
    </source>
</evidence>
<keyword evidence="3" id="KW-0677">Repeat</keyword>
<dbReference type="InterPro" id="IPR011004">
    <property type="entry name" value="Trimer_LpxA-like_sf"/>
</dbReference>
<evidence type="ECO:0000256" key="3">
    <source>
        <dbReference type="ARBA" id="ARBA00022737"/>
    </source>
</evidence>
<dbReference type="Pfam" id="PF00132">
    <property type="entry name" value="Hexapep"/>
    <property type="match status" value="1"/>
</dbReference>
<dbReference type="AlphaFoldDB" id="A0A1H4R3C2"/>
<dbReference type="PROSITE" id="PS00101">
    <property type="entry name" value="HEXAPEP_TRANSFERASES"/>
    <property type="match status" value="1"/>
</dbReference>
<keyword evidence="2 4" id="KW-0808">Transferase</keyword>
<dbReference type="InterPro" id="IPR001451">
    <property type="entry name" value="Hexapep"/>
</dbReference>
<dbReference type="EMBL" id="FNSV01000005">
    <property type="protein sequence ID" value="SEC26221.1"/>
    <property type="molecule type" value="Genomic_DNA"/>
</dbReference>
<dbReference type="Proteomes" id="UP000183561">
    <property type="component" value="Unassembled WGS sequence"/>
</dbReference>
<evidence type="ECO:0000256" key="2">
    <source>
        <dbReference type="ARBA" id="ARBA00022679"/>
    </source>
</evidence>
<dbReference type="SUPFAM" id="SSF51161">
    <property type="entry name" value="Trimeric LpxA-like enzymes"/>
    <property type="match status" value="1"/>
</dbReference>
<dbReference type="InterPro" id="IPR051159">
    <property type="entry name" value="Hexapeptide_acetyltransf"/>
</dbReference>
<comment type="similarity">
    <text evidence="1">Belongs to the transferase hexapeptide repeat family.</text>
</comment>
<organism evidence="4 5">
    <name type="scientific">Rhodococcus koreensis</name>
    <dbReference type="NCBI Taxonomy" id="99653"/>
    <lineage>
        <taxon>Bacteria</taxon>
        <taxon>Bacillati</taxon>
        <taxon>Actinomycetota</taxon>
        <taxon>Actinomycetes</taxon>
        <taxon>Mycobacteriales</taxon>
        <taxon>Nocardiaceae</taxon>
        <taxon>Rhodococcus</taxon>
    </lineage>
</organism>
<sequence>MGKPPCCAKQPQENVRMNNDSTRRCANSDRDLSQFVGFGYDKGRGKIAQVSWMTVSGLIFMRWWCPNTVRLAILRLFGASVGRNVLIRHRVRIHWPWKLSIDKNSWIGEGVWILNLEPVTIGSNVCVSQDVFLCTGSHKFSSPSFEFDNGSIVIEDGAWLAAQSTILRGVRIGNNSLIGAKTLIFKDVPARCRVLAPGASHTATPPKPANEGPA</sequence>
<dbReference type="PANTHER" id="PTHR23416:SF23">
    <property type="entry name" value="ACETYLTRANSFERASE C18B11.09C-RELATED"/>
    <property type="match status" value="1"/>
</dbReference>
<name>A0A1H4R3C2_9NOCA</name>
<evidence type="ECO:0000313" key="4">
    <source>
        <dbReference type="EMBL" id="SEC26221.1"/>
    </source>
</evidence>
<accession>A0A1H4R3C2</accession>